<comment type="similarity">
    <text evidence="4">Belongs to the secreted LysM effector family.</text>
</comment>
<keyword evidence="8" id="KW-1185">Reference proteome</keyword>
<evidence type="ECO:0000256" key="4">
    <source>
        <dbReference type="ARBA" id="ARBA00044955"/>
    </source>
</evidence>
<dbReference type="InterPro" id="IPR018392">
    <property type="entry name" value="LysM"/>
</dbReference>
<dbReference type="Proteomes" id="UP000219286">
    <property type="component" value="Unassembled WGS sequence"/>
</dbReference>
<dbReference type="InterPro" id="IPR052210">
    <property type="entry name" value="LysM1-like"/>
</dbReference>
<dbReference type="AlphaFoldDB" id="A0A2H2ZDC5"/>
<feature type="domain" description="LysM" evidence="6">
    <location>
        <begin position="35"/>
        <end position="79"/>
    </location>
</feature>
<dbReference type="Pfam" id="PF01476">
    <property type="entry name" value="LysM"/>
    <property type="match status" value="4"/>
</dbReference>
<comment type="caution">
    <text evidence="7">The sequence shown here is derived from an EMBL/GenBank/DDBJ whole genome shotgun (WGS) entry which is preliminary data.</text>
</comment>
<evidence type="ECO:0000256" key="2">
    <source>
        <dbReference type="ARBA" id="ARBA00022729"/>
    </source>
</evidence>
<dbReference type="PANTHER" id="PTHR34997:SF2">
    <property type="entry name" value="LYSM DOMAIN-CONTAINING PROTEIN-RELATED"/>
    <property type="match status" value="1"/>
</dbReference>
<dbReference type="InterPro" id="IPR036779">
    <property type="entry name" value="LysM_dom_sf"/>
</dbReference>
<dbReference type="CDD" id="cd00118">
    <property type="entry name" value="LysM"/>
    <property type="match status" value="4"/>
</dbReference>
<feature type="domain" description="LysM" evidence="6">
    <location>
        <begin position="214"/>
        <end position="260"/>
    </location>
</feature>
<organism evidence="7 8">
    <name type="scientific">Trichoderma parareesei</name>
    <name type="common">Filamentous fungus</name>
    <dbReference type="NCBI Taxonomy" id="858221"/>
    <lineage>
        <taxon>Eukaryota</taxon>
        <taxon>Fungi</taxon>
        <taxon>Dikarya</taxon>
        <taxon>Ascomycota</taxon>
        <taxon>Pezizomycotina</taxon>
        <taxon>Sordariomycetes</taxon>
        <taxon>Hypocreomycetidae</taxon>
        <taxon>Hypocreales</taxon>
        <taxon>Hypocreaceae</taxon>
        <taxon>Trichoderma</taxon>
    </lineage>
</organism>
<dbReference type="GO" id="GO:0008061">
    <property type="term" value="F:chitin binding"/>
    <property type="evidence" value="ECO:0007669"/>
    <property type="project" value="UniProtKB-KW"/>
</dbReference>
<evidence type="ECO:0000256" key="1">
    <source>
        <dbReference type="ARBA" id="ARBA00022669"/>
    </source>
</evidence>
<evidence type="ECO:0000313" key="7">
    <source>
        <dbReference type="EMBL" id="OTA05029.1"/>
    </source>
</evidence>
<accession>A0A2H2ZDC5</accession>
<dbReference type="EMBL" id="LFMI01000561">
    <property type="protein sequence ID" value="OTA05029.1"/>
    <property type="molecule type" value="Genomic_DNA"/>
</dbReference>
<dbReference type="SUPFAM" id="SSF54106">
    <property type="entry name" value="LysM domain"/>
    <property type="match status" value="3"/>
</dbReference>
<protein>
    <submittedName>
        <fullName evidence="7">Hypothetical-protein</fullName>
    </submittedName>
</protein>
<feature type="signal peptide" evidence="5">
    <location>
        <begin position="1"/>
        <end position="22"/>
    </location>
</feature>
<keyword evidence="1" id="KW-0147">Chitin-binding</keyword>
<evidence type="ECO:0000259" key="6">
    <source>
        <dbReference type="PROSITE" id="PS51782"/>
    </source>
</evidence>
<dbReference type="PANTHER" id="PTHR34997">
    <property type="entry name" value="AM15"/>
    <property type="match status" value="1"/>
</dbReference>
<evidence type="ECO:0000256" key="5">
    <source>
        <dbReference type="SAM" id="SignalP"/>
    </source>
</evidence>
<gene>
    <name evidence="7" type="ORF">A9Z42_0056480</name>
</gene>
<dbReference type="PROSITE" id="PS51782">
    <property type="entry name" value="LYSM"/>
    <property type="match status" value="4"/>
</dbReference>
<proteinExistence type="inferred from homology"/>
<keyword evidence="3" id="KW-0843">Virulence</keyword>
<sequence length="348" mass="36179">MMVPTTLRAGLLLLGQLHFAQAAKLAPRQQVSCSFATSSSPGDTCQSFAAEWGLSEQTFESLNPGVACPNLVAGQNYCVVGTVVSGQSSTSSSTPIKSSSTLATSTRSTITSSSASDQPQQTGTAANCNKFYLVQPGDSCDAIESQFGISLSQFIAWNPAVNSGCTNIIAGYYYCVSVPGATKVTSTTSTKSTPTNGITTPTPIQTDMTTSCNKFYLVQSGDSCAAIATKYNVPLATFYSWNPAVGSSCATLDLGYYVCVGAIGYTAPTTTTKKTSTTSKGNGITTPTPFEPGMVTNCKKFYLVRSGDSCASIAKSQGTTTANIEKWNPGVGSTCTTLWLGDYICVGV</sequence>
<feature type="chain" id="PRO_5013884090" evidence="5">
    <location>
        <begin position="23"/>
        <end position="348"/>
    </location>
</feature>
<dbReference type="OrthoDB" id="2281372at2759"/>
<keyword evidence="2 5" id="KW-0732">Signal</keyword>
<name>A0A2H2ZDC5_TRIPA</name>
<evidence type="ECO:0000313" key="8">
    <source>
        <dbReference type="Proteomes" id="UP000219286"/>
    </source>
</evidence>
<feature type="domain" description="LysM" evidence="6">
    <location>
        <begin position="130"/>
        <end position="176"/>
    </location>
</feature>
<dbReference type="Gene3D" id="3.10.350.10">
    <property type="entry name" value="LysM domain"/>
    <property type="match status" value="4"/>
</dbReference>
<feature type="domain" description="LysM" evidence="6">
    <location>
        <begin position="300"/>
        <end position="346"/>
    </location>
</feature>
<reference evidence="7 8" key="1">
    <citation type="journal article" date="2015" name="Genome Announc.">
        <title>Genome sequence and annotation of Trichoderma parareesei, the ancestor of the cellulase producer Trichoderma reesei.</title>
        <authorList>
            <person name="Yang D."/>
            <person name="Pomraning K."/>
            <person name="Kopchinskiy A."/>
            <person name="Karimi Aghcheh R."/>
            <person name="Atanasova L."/>
            <person name="Chenthamara K."/>
            <person name="Baker S.E."/>
            <person name="Zhang R."/>
            <person name="Shen Q."/>
            <person name="Freitag M."/>
            <person name="Kubicek C.P."/>
            <person name="Druzhinina I.S."/>
        </authorList>
    </citation>
    <scope>NUCLEOTIDE SEQUENCE [LARGE SCALE GENOMIC DNA]</scope>
    <source>
        <strain evidence="7 8">CBS 125925</strain>
    </source>
</reference>
<evidence type="ECO:0000256" key="3">
    <source>
        <dbReference type="ARBA" id="ARBA00023026"/>
    </source>
</evidence>
<dbReference type="SMART" id="SM00257">
    <property type="entry name" value="LysM"/>
    <property type="match status" value="4"/>
</dbReference>